<accession>A0A4S2N5S1</accession>
<dbReference type="AlphaFoldDB" id="A0A4S2N5S1"/>
<evidence type="ECO:0000256" key="1">
    <source>
        <dbReference type="SAM" id="MobiDB-lite"/>
    </source>
</evidence>
<organism evidence="2 3">
    <name type="scientific">Ascodesmis nigricans</name>
    <dbReference type="NCBI Taxonomy" id="341454"/>
    <lineage>
        <taxon>Eukaryota</taxon>
        <taxon>Fungi</taxon>
        <taxon>Dikarya</taxon>
        <taxon>Ascomycota</taxon>
        <taxon>Pezizomycotina</taxon>
        <taxon>Pezizomycetes</taxon>
        <taxon>Pezizales</taxon>
        <taxon>Ascodesmidaceae</taxon>
        <taxon>Ascodesmis</taxon>
    </lineage>
</organism>
<feature type="region of interest" description="Disordered" evidence="1">
    <location>
        <begin position="33"/>
        <end position="52"/>
    </location>
</feature>
<dbReference type="Proteomes" id="UP000298138">
    <property type="component" value="Unassembled WGS sequence"/>
</dbReference>
<feature type="compositionally biased region" description="Polar residues" evidence="1">
    <location>
        <begin position="37"/>
        <end position="52"/>
    </location>
</feature>
<evidence type="ECO:0000313" key="3">
    <source>
        <dbReference type="Proteomes" id="UP000298138"/>
    </source>
</evidence>
<feature type="compositionally biased region" description="Acidic residues" evidence="1">
    <location>
        <begin position="180"/>
        <end position="194"/>
    </location>
</feature>
<feature type="region of interest" description="Disordered" evidence="1">
    <location>
        <begin position="159"/>
        <end position="196"/>
    </location>
</feature>
<dbReference type="OrthoDB" id="5423525at2759"/>
<name>A0A4S2N5S1_9PEZI</name>
<sequence length="233" mass="25653">MHDCRLNGGHFFVLRPMSTFTCHRCRRVFSSRDPFSRPTTRSSAHFSSKTPLSSVTPWHCILESCNTLSCVTCADYVQTELCALQIHINEAKARGEHIDTDAAIREIEKAPHHVRRPGTRDEAIDGNSGRSRPGISENINASKIPDPVVALKPRMGPGAKELLQESGGYGLDPNMKIEAEGSDEDEDDDDDDDMPVIPFRTAAMAAASARMRMRSNGPRIGNAMGWMEGKAVM</sequence>
<dbReference type="EMBL" id="ML220112">
    <property type="protein sequence ID" value="TGZ84652.1"/>
    <property type="molecule type" value="Genomic_DNA"/>
</dbReference>
<evidence type="ECO:0000313" key="2">
    <source>
        <dbReference type="EMBL" id="TGZ84652.1"/>
    </source>
</evidence>
<keyword evidence="3" id="KW-1185">Reference proteome</keyword>
<dbReference type="InParanoid" id="A0A4S2N5S1"/>
<reference evidence="2 3" key="1">
    <citation type="submission" date="2019-04" db="EMBL/GenBank/DDBJ databases">
        <title>Comparative genomics and transcriptomics to analyze fruiting body development in filamentous ascomycetes.</title>
        <authorList>
            <consortium name="DOE Joint Genome Institute"/>
            <person name="Lutkenhaus R."/>
            <person name="Traeger S."/>
            <person name="Breuer J."/>
            <person name="Kuo A."/>
            <person name="Lipzen A."/>
            <person name="Pangilinan J."/>
            <person name="Dilworth D."/>
            <person name="Sandor L."/>
            <person name="Poggeler S."/>
            <person name="Barry K."/>
            <person name="Grigoriev I.V."/>
            <person name="Nowrousian M."/>
        </authorList>
    </citation>
    <scope>NUCLEOTIDE SEQUENCE [LARGE SCALE GENOMIC DNA]</scope>
    <source>
        <strain evidence="2 3">CBS 389.68</strain>
    </source>
</reference>
<proteinExistence type="predicted"/>
<feature type="region of interest" description="Disordered" evidence="1">
    <location>
        <begin position="112"/>
        <end position="141"/>
    </location>
</feature>
<gene>
    <name evidence="2" type="ORF">EX30DRAFT_367798</name>
</gene>
<protein>
    <submittedName>
        <fullName evidence="2">Uncharacterized protein</fullName>
    </submittedName>
</protein>